<proteinExistence type="predicted"/>
<dbReference type="Proteomes" id="UP001433508">
    <property type="component" value="Unassembled WGS sequence"/>
</dbReference>
<reference evidence="2" key="1">
    <citation type="journal article" date="2024" name="Front. Bioeng. Biotechnol.">
        <title>Genome-scale model development and genomic sequencing of the oleaginous clade Lipomyces.</title>
        <authorList>
            <person name="Czajka J.J."/>
            <person name="Han Y."/>
            <person name="Kim J."/>
            <person name="Mondo S.J."/>
            <person name="Hofstad B.A."/>
            <person name="Robles A."/>
            <person name="Haridas S."/>
            <person name="Riley R."/>
            <person name="LaButti K."/>
            <person name="Pangilinan J."/>
            <person name="Andreopoulos W."/>
            <person name="Lipzen A."/>
            <person name="Yan J."/>
            <person name="Wang M."/>
            <person name="Ng V."/>
            <person name="Grigoriev I.V."/>
            <person name="Spatafora J.W."/>
            <person name="Magnuson J.K."/>
            <person name="Baker S.E."/>
            <person name="Pomraning K.R."/>
        </authorList>
    </citation>
    <scope>NUCLEOTIDE SEQUENCE [LARGE SCALE GENOMIC DNA]</scope>
    <source>
        <strain evidence="2">CBS 7786</strain>
    </source>
</reference>
<gene>
    <name evidence="1" type="ORF">V1525DRAFT_357635</name>
</gene>
<evidence type="ECO:0000313" key="2">
    <source>
        <dbReference type="Proteomes" id="UP001433508"/>
    </source>
</evidence>
<organism evidence="1 2">
    <name type="scientific">Lipomyces kononenkoae</name>
    <name type="common">Yeast</name>
    <dbReference type="NCBI Taxonomy" id="34357"/>
    <lineage>
        <taxon>Eukaryota</taxon>
        <taxon>Fungi</taxon>
        <taxon>Dikarya</taxon>
        <taxon>Ascomycota</taxon>
        <taxon>Saccharomycotina</taxon>
        <taxon>Lipomycetes</taxon>
        <taxon>Lipomycetales</taxon>
        <taxon>Lipomycetaceae</taxon>
        <taxon>Lipomyces</taxon>
    </lineage>
</organism>
<dbReference type="EMBL" id="MU971352">
    <property type="protein sequence ID" value="KAK9238842.1"/>
    <property type="molecule type" value="Genomic_DNA"/>
</dbReference>
<keyword evidence="2" id="KW-1185">Reference proteome</keyword>
<accession>A0ACC3T4H8</accession>
<feature type="non-terminal residue" evidence="1">
    <location>
        <position position="383"/>
    </location>
</feature>
<comment type="caution">
    <text evidence="1">The sequence shown here is derived from an EMBL/GenBank/DDBJ whole genome shotgun (WGS) entry which is preliminary data.</text>
</comment>
<sequence>MAPDTRSHHLRPQSEARRNSPTRTPPPARPKKYVMLPASLKGDKSKLGSKRRRVPVEKADEYMQQLREEEEKEIAGQDTKEIKDEEQQPEEKKPKLEAEPSTKAEAGEGAIEVPKTVLEEGLIYFFFRPKVGTTEASSVEDVQRTYVVLRPLPFTSTDMKDTVKRVGRDDCRMIIIPKKTLPTTGGGRLIGLVTKVHSSVDDITDQLDTEKYSTKTRGERTLPSARPIAEGVYVLTQEDNMHYLSYILTVPQEQTEVESEFGISQDGRYIVSARNPKYPVSGPIKAPEGAKYSEEMLKEFQDYRWVPLVPKHMDYLNGTILFIGTRHGPEELLEENADELMTLEKENEERIQKTFQGDAAKAVFHDLHMKRDTFVDKDLKGTW</sequence>
<name>A0ACC3T4H8_LIPKO</name>
<protein>
    <submittedName>
        <fullName evidence="1">Uncharacterized protein</fullName>
    </submittedName>
</protein>
<evidence type="ECO:0000313" key="1">
    <source>
        <dbReference type="EMBL" id="KAK9238842.1"/>
    </source>
</evidence>